<name>A0A9D9IYV3_9BACT</name>
<dbReference type="AlphaFoldDB" id="A0A9D9IYV3"/>
<evidence type="ECO:0000313" key="2">
    <source>
        <dbReference type="Proteomes" id="UP000823769"/>
    </source>
</evidence>
<evidence type="ECO:0000313" key="1">
    <source>
        <dbReference type="EMBL" id="MBO8480669.1"/>
    </source>
</evidence>
<protein>
    <recommendedName>
        <fullName evidence="3">Lipoprotein</fullName>
    </recommendedName>
</protein>
<dbReference type="Proteomes" id="UP000823769">
    <property type="component" value="Unassembled WGS sequence"/>
</dbReference>
<dbReference type="PROSITE" id="PS51257">
    <property type="entry name" value="PROKAR_LIPOPROTEIN"/>
    <property type="match status" value="1"/>
</dbReference>
<gene>
    <name evidence="1" type="ORF">IAB76_06135</name>
</gene>
<accession>A0A9D9IYV3</accession>
<sequence length="142" mass="15818">MARSRSISFLPALFAAVLLSGCSRPLSTEIFVRSDRAESGVYIFDLELRDSSAVYDFWFYSRTLGPELTGLPLNVQWLAPSGKRFSETVYMKSVDADGERELYRSGVVPAEGGTWRLSVRPLGVDEDFCGLGVICKERHGTR</sequence>
<organism evidence="1 2">
    <name type="scientific">Candidatus Cryptobacteroides avistercoris</name>
    <dbReference type="NCBI Taxonomy" id="2840758"/>
    <lineage>
        <taxon>Bacteria</taxon>
        <taxon>Pseudomonadati</taxon>
        <taxon>Bacteroidota</taxon>
        <taxon>Bacteroidia</taxon>
        <taxon>Bacteroidales</taxon>
        <taxon>Candidatus Cryptobacteroides</taxon>
    </lineage>
</organism>
<comment type="caution">
    <text evidence="1">The sequence shown here is derived from an EMBL/GenBank/DDBJ whole genome shotgun (WGS) entry which is preliminary data.</text>
</comment>
<dbReference type="EMBL" id="JADILW010000087">
    <property type="protein sequence ID" value="MBO8480669.1"/>
    <property type="molecule type" value="Genomic_DNA"/>
</dbReference>
<reference evidence="1" key="2">
    <citation type="journal article" date="2021" name="PeerJ">
        <title>Extensive microbial diversity within the chicken gut microbiome revealed by metagenomics and culture.</title>
        <authorList>
            <person name="Gilroy R."/>
            <person name="Ravi A."/>
            <person name="Getino M."/>
            <person name="Pursley I."/>
            <person name="Horton D.L."/>
            <person name="Alikhan N.F."/>
            <person name="Baker D."/>
            <person name="Gharbi K."/>
            <person name="Hall N."/>
            <person name="Watson M."/>
            <person name="Adriaenssens E.M."/>
            <person name="Foster-Nyarko E."/>
            <person name="Jarju S."/>
            <person name="Secka A."/>
            <person name="Antonio M."/>
            <person name="Oren A."/>
            <person name="Chaudhuri R.R."/>
            <person name="La Ragione R."/>
            <person name="Hildebrand F."/>
            <person name="Pallen M.J."/>
        </authorList>
    </citation>
    <scope>NUCLEOTIDE SEQUENCE</scope>
    <source>
        <strain evidence="1">B3-1481</strain>
    </source>
</reference>
<proteinExistence type="predicted"/>
<reference evidence="1" key="1">
    <citation type="submission" date="2020-10" db="EMBL/GenBank/DDBJ databases">
        <authorList>
            <person name="Gilroy R."/>
        </authorList>
    </citation>
    <scope>NUCLEOTIDE SEQUENCE</scope>
    <source>
        <strain evidence="1">B3-1481</strain>
    </source>
</reference>
<evidence type="ECO:0008006" key="3">
    <source>
        <dbReference type="Google" id="ProtNLM"/>
    </source>
</evidence>